<dbReference type="InterPro" id="IPR050675">
    <property type="entry name" value="OAF3"/>
</dbReference>
<keyword evidence="9" id="KW-1185">Reference proteome</keyword>
<evidence type="ECO:0000256" key="2">
    <source>
        <dbReference type="ARBA" id="ARBA00023015"/>
    </source>
</evidence>
<evidence type="ECO:0000313" key="9">
    <source>
        <dbReference type="Proteomes" id="UP001392437"/>
    </source>
</evidence>
<organism evidence="8 9">
    <name type="scientific">Apiospora kogelbergensis</name>
    <dbReference type="NCBI Taxonomy" id="1337665"/>
    <lineage>
        <taxon>Eukaryota</taxon>
        <taxon>Fungi</taxon>
        <taxon>Dikarya</taxon>
        <taxon>Ascomycota</taxon>
        <taxon>Pezizomycotina</taxon>
        <taxon>Sordariomycetes</taxon>
        <taxon>Xylariomycetidae</taxon>
        <taxon>Amphisphaeriales</taxon>
        <taxon>Apiosporaceae</taxon>
        <taxon>Apiospora</taxon>
    </lineage>
</organism>
<protein>
    <recommendedName>
        <fullName evidence="7">Zn(2)-C6 fungal-type domain-containing protein</fullName>
    </recommendedName>
</protein>
<proteinExistence type="predicted"/>
<reference evidence="8 9" key="1">
    <citation type="submission" date="2023-01" db="EMBL/GenBank/DDBJ databases">
        <title>Analysis of 21 Apiospora genomes using comparative genomics revels a genus with tremendous synthesis potential of carbohydrate active enzymes and secondary metabolites.</title>
        <authorList>
            <person name="Sorensen T."/>
        </authorList>
    </citation>
    <scope>NUCLEOTIDE SEQUENCE [LARGE SCALE GENOMIC DNA]</scope>
    <source>
        <strain evidence="8 9">CBS 117206</strain>
    </source>
</reference>
<gene>
    <name evidence="8" type="ORF">PG999_013060</name>
</gene>
<comment type="caution">
    <text evidence="8">The sequence shown here is derived from an EMBL/GenBank/DDBJ whole genome shotgun (WGS) entry which is preliminary data.</text>
</comment>
<dbReference type="GO" id="GO:0003677">
    <property type="term" value="F:DNA binding"/>
    <property type="evidence" value="ECO:0007669"/>
    <property type="project" value="UniProtKB-KW"/>
</dbReference>
<dbReference type="GO" id="GO:0005634">
    <property type="term" value="C:nucleus"/>
    <property type="evidence" value="ECO:0007669"/>
    <property type="project" value="InterPro"/>
</dbReference>
<dbReference type="PANTHER" id="PTHR31069:SF31">
    <property type="entry name" value="MONODICTYPHENONE CLUSTER TRANSCRIPTION FACTOR-RELATED"/>
    <property type="match status" value="1"/>
</dbReference>
<keyword evidence="1" id="KW-0479">Metal-binding</keyword>
<dbReference type="SUPFAM" id="SSF57701">
    <property type="entry name" value="Zn2/Cys6 DNA-binding domain"/>
    <property type="match status" value="1"/>
</dbReference>
<dbReference type="InterPro" id="IPR013700">
    <property type="entry name" value="AflR"/>
</dbReference>
<feature type="region of interest" description="Disordered" evidence="6">
    <location>
        <begin position="51"/>
        <end position="95"/>
    </location>
</feature>
<dbReference type="GO" id="GO:0000981">
    <property type="term" value="F:DNA-binding transcription factor activity, RNA polymerase II-specific"/>
    <property type="evidence" value="ECO:0007669"/>
    <property type="project" value="InterPro"/>
</dbReference>
<keyword evidence="5" id="KW-0539">Nucleus</keyword>
<evidence type="ECO:0000256" key="5">
    <source>
        <dbReference type="ARBA" id="ARBA00023242"/>
    </source>
</evidence>
<accession>A0AAW0QCS4</accession>
<feature type="compositionally biased region" description="Low complexity" evidence="6">
    <location>
        <begin position="177"/>
        <end position="197"/>
    </location>
</feature>
<feature type="region of interest" description="Disordered" evidence="6">
    <location>
        <begin position="172"/>
        <end position="198"/>
    </location>
</feature>
<evidence type="ECO:0000256" key="4">
    <source>
        <dbReference type="ARBA" id="ARBA00023163"/>
    </source>
</evidence>
<keyword evidence="4" id="KW-0804">Transcription</keyword>
<evidence type="ECO:0000313" key="8">
    <source>
        <dbReference type="EMBL" id="KAK8097116.1"/>
    </source>
</evidence>
<dbReference type="Gene3D" id="4.10.240.10">
    <property type="entry name" value="Zn(2)-C6 fungal-type DNA-binding domain"/>
    <property type="match status" value="1"/>
</dbReference>
<dbReference type="GO" id="GO:0008270">
    <property type="term" value="F:zinc ion binding"/>
    <property type="evidence" value="ECO:0007669"/>
    <property type="project" value="InterPro"/>
</dbReference>
<feature type="compositionally biased region" description="Low complexity" evidence="6">
    <location>
        <begin position="57"/>
        <end position="69"/>
    </location>
</feature>
<keyword evidence="3" id="KW-0238">DNA-binding</keyword>
<dbReference type="InterPro" id="IPR001138">
    <property type="entry name" value="Zn2Cys6_DnaBD"/>
</dbReference>
<dbReference type="PRINTS" id="PR00755">
    <property type="entry name" value="AFLATOXINBRP"/>
</dbReference>
<sequence>MERGQRSPSTEPEVKLRSTCDRCTALKVRCNKQKPKCKRCRDGGSECVYGPYRWRGRPSSNSTSSSTAHGTGGDTSPVTHISAHAPMGSQDHSTSLNLFESADDGFMVSNQSSTHERSSTTMSVSLWDSTSPTLVNSGVNPPVFFNFSEPLVGDLDFLGDLSNHHPHSGITLLPGHGAASTSAGGSSPDTAAGTSTSNTHSCVQGVLQIIQGLHSSPTGNQRGPESDGILRANSAALQELEQILSRSSSCEDCMANSNLDFLLYTAGARILGWYRAVFSCLSPLATPRTSLNSPSSESVFFRAVRLSDFDLDTSSERRLNSMLLLLSSRNWPSSWLDCLTRGFGEGIMVVVVAVDQKKARLPRVPWGILITAPSSDWSRMFWRPLMTF</sequence>
<dbReference type="PANTHER" id="PTHR31069">
    <property type="entry name" value="OLEATE-ACTIVATED TRANSCRIPTION FACTOR 1-RELATED"/>
    <property type="match status" value="1"/>
</dbReference>
<dbReference type="EMBL" id="JAQQWP010000010">
    <property type="protein sequence ID" value="KAK8097116.1"/>
    <property type="molecule type" value="Genomic_DNA"/>
</dbReference>
<dbReference type="CDD" id="cd00067">
    <property type="entry name" value="GAL4"/>
    <property type="match status" value="1"/>
</dbReference>
<name>A0AAW0QCS4_9PEZI</name>
<keyword evidence="2" id="KW-0805">Transcription regulation</keyword>
<evidence type="ECO:0000259" key="7">
    <source>
        <dbReference type="PROSITE" id="PS50048"/>
    </source>
</evidence>
<dbReference type="InterPro" id="IPR036864">
    <property type="entry name" value="Zn2-C6_fun-type_DNA-bd_sf"/>
</dbReference>
<dbReference type="PROSITE" id="PS00463">
    <property type="entry name" value="ZN2_CY6_FUNGAL_1"/>
    <property type="match status" value="1"/>
</dbReference>
<evidence type="ECO:0000256" key="1">
    <source>
        <dbReference type="ARBA" id="ARBA00022723"/>
    </source>
</evidence>
<dbReference type="Pfam" id="PF00172">
    <property type="entry name" value="Zn_clus"/>
    <property type="match status" value="1"/>
</dbReference>
<evidence type="ECO:0000256" key="3">
    <source>
        <dbReference type="ARBA" id="ARBA00023125"/>
    </source>
</evidence>
<dbReference type="SMART" id="SM00066">
    <property type="entry name" value="GAL4"/>
    <property type="match status" value="1"/>
</dbReference>
<evidence type="ECO:0000256" key="6">
    <source>
        <dbReference type="SAM" id="MobiDB-lite"/>
    </source>
</evidence>
<dbReference type="PROSITE" id="PS50048">
    <property type="entry name" value="ZN2_CY6_FUNGAL_2"/>
    <property type="match status" value="1"/>
</dbReference>
<dbReference type="Pfam" id="PF08493">
    <property type="entry name" value="AflR"/>
    <property type="match status" value="1"/>
</dbReference>
<dbReference type="GO" id="GO:0045122">
    <property type="term" value="P:aflatoxin biosynthetic process"/>
    <property type="evidence" value="ECO:0007669"/>
    <property type="project" value="InterPro"/>
</dbReference>
<feature type="domain" description="Zn(2)-C6 fungal-type" evidence="7">
    <location>
        <begin position="19"/>
        <end position="49"/>
    </location>
</feature>
<dbReference type="AlphaFoldDB" id="A0AAW0QCS4"/>
<dbReference type="Proteomes" id="UP001392437">
    <property type="component" value="Unassembled WGS sequence"/>
</dbReference>